<dbReference type="AlphaFoldDB" id="A0A5D2GP08"/>
<reference evidence="1 2" key="1">
    <citation type="submission" date="2019-06" db="EMBL/GenBank/DDBJ databases">
        <title>WGS assembly of Gossypium darwinii.</title>
        <authorList>
            <person name="Chen Z.J."/>
            <person name="Sreedasyam A."/>
            <person name="Ando A."/>
            <person name="Song Q."/>
            <person name="De L."/>
            <person name="Hulse-Kemp A."/>
            <person name="Ding M."/>
            <person name="Ye W."/>
            <person name="Kirkbride R."/>
            <person name="Jenkins J."/>
            <person name="Plott C."/>
            <person name="Lovell J."/>
            <person name="Lin Y.-M."/>
            <person name="Vaughn R."/>
            <person name="Liu B."/>
            <person name="Li W."/>
            <person name="Simpson S."/>
            <person name="Scheffler B."/>
            <person name="Saski C."/>
            <person name="Grover C."/>
            <person name="Hu G."/>
            <person name="Conover J."/>
            <person name="Carlson J."/>
            <person name="Shu S."/>
            <person name="Boston L."/>
            <person name="Williams M."/>
            <person name="Peterson D."/>
            <person name="Mcgee K."/>
            <person name="Jones D."/>
            <person name="Wendel J."/>
            <person name="Stelly D."/>
            <person name="Grimwood J."/>
            <person name="Schmutz J."/>
        </authorList>
    </citation>
    <scope>NUCLEOTIDE SEQUENCE [LARGE SCALE GENOMIC DNA]</scope>
    <source>
        <strain evidence="1">1808015.09</strain>
    </source>
</reference>
<dbReference type="EMBL" id="CM017692">
    <property type="protein sequence ID" value="TYH19693.1"/>
    <property type="molecule type" value="Genomic_DNA"/>
</dbReference>
<dbReference type="Proteomes" id="UP000323506">
    <property type="component" value="Chromosome A05"/>
</dbReference>
<accession>A0A5D2GP08</accession>
<evidence type="ECO:0000313" key="1">
    <source>
        <dbReference type="EMBL" id="TYH19693.1"/>
    </source>
</evidence>
<protein>
    <submittedName>
        <fullName evidence="1">Uncharacterized protein</fullName>
    </submittedName>
</protein>
<gene>
    <name evidence="1" type="ORF">ES288_A05G372200v1</name>
</gene>
<keyword evidence="2" id="KW-1185">Reference proteome</keyword>
<sequence length="186" mass="21057">MSLIFYSFYTVVSSTKSTSSLGELRHIMDIDSLMLDFQGNKDIGTPEQGVGGSGCKRQQMKEKFVNTEHSSSTDRIHHRKGKEIIVYGGDILVSSTPTALMTLMASVCRSLFTGPNFGIIHNVPHVSLLGSLQLTSLDGEVNAFFPWKDHLGVRRYPFCPYVVRKRWEEHLPQYCVNMCKCTWLYK</sequence>
<evidence type="ECO:0000313" key="2">
    <source>
        <dbReference type="Proteomes" id="UP000323506"/>
    </source>
</evidence>
<name>A0A5D2GP08_GOSDA</name>
<organism evidence="1 2">
    <name type="scientific">Gossypium darwinii</name>
    <name type="common">Darwin's cotton</name>
    <name type="synonym">Gossypium barbadense var. darwinii</name>
    <dbReference type="NCBI Taxonomy" id="34276"/>
    <lineage>
        <taxon>Eukaryota</taxon>
        <taxon>Viridiplantae</taxon>
        <taxon>Streptophyta</taxon>
        <taxon>Embryophyta</taxon>
        <taxon>Tracheophyta</taxon>
        <taxon>Spermatophyta</taxon>
        <taxon>Magnoliopsida</taxon>
        <taxon>eudicotyledons</taxon>
        <taxon>Gunneridae</taxon>
        <taxon>Pentapetalae</taxon>
        <taxon>rosids</taxon>
        <taxon>malvids</taxon>
        <taxon>Malvales</taxon>
        <taxon>Malvaceae</taxon>
        <taxon>Malvoideae</taxon>
        <taxon>Gossypium</taxon>
    </lineage>
</organism>
<proteinExistence type="predicted"/>